<comment type="caution">
    <text evidence="7">The sequence shown here is derived from an EMBL/GenBank/DDBJ whole genome shotgun (WGS) entry which is preliminary data.</text>
</comment>
<feature type="binding site" evidence="3">
    <location>
        <position position="88"/>
    </location>
    <ligand>
        <name>Cu cation</name>
        <dbReference type="ChEBI" id="CHEBI:23378"/>
    </ligand>
</feature>
<dbReference type="AlphaFoldDB" id="A0A918ND00"/>
<dbReference type="Proteomes" id="UP000626148">
    <property type="component" value="Unassembled WGS sequence"/>
</dbReference>
<keyword evidence="2 3" id="KW-0186">Copper</keyword>
<reference evidence="7" key="1">
    <citation type="journal article" date="2014" name="Int. J. Syst. Evol. Microbiol.">
        <title>Complete genome sequence of Corynebacterium casei LMG S-19264T (=DSM 44701T), isolated from a smear-ripened cheese.</title>
        <authorList>
            <consortium name="US DOE Joint Genome Institute (JGI-PGF)"/>
            <person name="Walter F."/>
            <person name="Albersmeier A."/>
            <person name="Kalinowski J."/>
            <person name="Ruckert C."/>
        </authorList>
    </citation>
    <scope>NUCLEOTIDE SEQUENCE</scope>
    <source>
        <strain evidence="7">KCTC 22169</strain>
    </source>
</reference>
<feature type="disulfide bond" description="Redox-active" evidence="4">
    <location>
        <begin position="84"/>
        <end position="88"/>
    </location>
</feature>
<dbReference type="PANTHER" id="PTHR12151">
    <property type="entry name" value="ELECTRON TRANSPORT PROTIN SCO1/SENC FAMILY MEMBER"/>
    <property type="match status" value="1"/>
</dbReference>
<dbReference type="PANTHER" id="PTHR12151:SF25">
    <property type="entry name" value="LINALOOL DEHYDRATASE_ISOMERASE DOMAIN-CONTAINING PROTEIN"/>
    <property type="match status" value="1"/>
</dbReference>
<sequence>MTATPLKYSRADWIMGVAALLVLAISALIMLWPQGPAPPNIQGAILPTPKPLSAFRLTDHQGQPFTHTDLNGDWHLISYGFTHCPDICPTTLFELAEFRRQLEEHGRFTDLQVLFYTIDPIRDTRAKLADYVPWFHDTFIGLRANNQTQADAFQTNLGLTAQVSPSDDPADYDVAHGMRLYLIDSQGRYRASLEPTKDRDGSQYYEPERLLEDYLALRSWSNQLR</sequence>
<accession>A0A918ND00</accession>
<evidence type="ECO:0000313" key="7">
    <source>
        <dbReference type="EMBL" id="GGX58498.1"/>
    </source>
</evidence>
<keyword evidence="5" id="KW-0472">Membrane</keyword>
<feature type="binding site" evidence="3">
    <location>
        <position position="176"/>
    </location>
    <ligand>
        <name>Cu cation</name>
        <dbReference type="ChEBI" id="CHEBI:23378"/>
    </ligand>
</feature>
<gene>
    <name evidence="7" type="ORF">GCM10007392_27980</name>
</gene>
<name>A0A918ND00_9GAMM</name>
<dbReference type="PROSITE" id="PS51352">
    <property type="entry name" value="THIOREDOXIN_2"/>
    <property type="match status" value="1"/>
</dbReference>
<organism evidence="7 8">
    <name type="scientific">Saccharospirillum salsuginis</name>
    <dbReference type="NCBI Taxonomy" id="418750"/>
    <lineage>
        <taxon>Bacteria</taxon>
        <taxon>Pseudomonadati</taxon>
        <taxon>Pseudomonadota</taxon>
        <taxon>Gammaproteobacteria</taxon>
        <taxon>Oceanospirillales</taxon>
        <taxon>Saccharospirillaceae</taxon>
        <taxon>Saccharospirillum</taxon>
    </lineage>
</organism>
<feature type="binding site" evidence="3">
    <location>
        <position position="84"/>
    </location>
    <ligand>
        <name>Cu cation</name>
        <dbReference type="ChEBI" id="CHEBI:23378"/>
    </ligand>
</feature>
<evidence type="ECO:0000256" key="5">
    <source>
        <dbReference type="SAM" id="Phobius"/>
    </source>
</evidence>
<evidence type="ECO:0000313" key="8">
    <source>
        <dbReference type="Proteomes" id="UP000626148"/>
    </source>
</evidence>
<keyword evidence="5" id="KW-0812">Transmembrane</keyword>
<evidence type="ECO:0000256" key="1">
    <source>
        <dbReference type="ARBA" id="ARBA00010996"/>
    </source>
</evidence>
<protein>
    <submittedName>
        <fullName evidence="7">SCO family protein</fullName>
    </submittedName>
</protein>
<keyword evidence="4" id="KW-1015">Disulfide bond</keyword>
<dbReference type="Pfam" id="PF02630">
    <property type="entry name" value="SCO1-SenC"/>
    <property type="match status" value="1"/>
</dbReference>
<proteinExistence type="inferred from homology"/>
<dbReference type="CDD" id="cd02968">
    <property type="entry name" value="SCO"/>
    <property type="match status" value="1"/>
</dbReference>
<dbReference type="Gene3D" id="3.40.30.10">
    <property type="entry name" value="Glutaredoxin"/>
    <property type="match status" value="1"/>
</dbReference>
<keyword evidence="5" id="KW-1133">Transmembrane helix</keyword>
<dbReference type="InterPro" id="IPR003782">
    <property type="entry name" value="SCO1/SenC"/>
</dbReference>
<evidence type="ECO:0000256" key="2">
    <source>
        <dbReference type="ARBA" id="ARBA00023008"/>
    </source>
</evidence>
<dbReference type="InterPro" id="IPR036249">
    <property type="entry name" value="Thioredoxin-like_sf"/>
</dbReference>
<dbReference type="GO" id="GO:0046872">
    <property type="term" value="F:metal ion binding"/>
    <property type="evidence" value="ECO:0007669"/>
    <property type="project" value="UniProtKB-KW"/>
</dbReference>
<feature type="transmembrane region" description="Helical" evidence="5">
    <location>
        <begin position="12"/>
        <end position="32"/>
    </location>
</feature>
<dbReference type="RefSeq" id="WP_189609672.1">
    <property type="nucleotide sequence ID" value="NZ_BMXR01000006.1"/>
</dbReference>
<reference evidence="7" key="2">
    <citation type="submission" date="2020-09" db="EMBL/GenBank/DDBJ databases">
        <authorList>
            <person name="Sun Q."/>
            <person name="Kim S."/>
        </authorList>
    </citation>
    <scope>NUCLEOTIDE SEQUENCE</scope>
    <source>
        <strain evidence="7">KCTC 22169</strain>
    </source>
</reference>
<dbReference type="EMBL" id="BMXR01000006">
    <property type="protein sequence ID" value="GGX58498.1"/>
    <property type="molecule type" value="Genomic_DNA"/>
</dbReference>
<keyword evidence="3" id="KW-0479">Metal-binding</keyword>
<keyword evidence="8" id="KW-1185">Reference proteome</keyword>
<evidence type="ECO:0000256" key="3">
    <source>
        <dbReference type="PIRSR" id="PIRSR603782-1"/>
    </source>
</evidence>
<evidence type="ECO:0000259" key="6">
    <source>
        <dbReference type="PROSITE" id="PS51352"/>
    </source>
</evidence>
<evidence type="ECO:0000256" key="4">
    <source>
        <dbReference type="PIRSR" id="PIRSR603782-2"/>
    </source>
</evidence>
<comment type="similarity">
    <text evidence="1">Belongs to the SCO1/2 family.</text>
</comment>
<dbReference type="InterPro" id="IPR013766">
    <property type="entry name" value="Thioredoxin_domain"/>
</dbReference>
<feature type="domain" description="Thioredoxin" evidence="6">
    <location>
        <begin position="46"/>
        <end position="219"/>
    </location>
</feature>
<dbReference type="SUPFAM" id="SSF52833">
    <property type="entry name" value="Thioredoxin-like"/>
    <property type="match status" value="1"/>
</dbReference>